<feature type="chain" id="PRO_5045329207" evidence="1">
    <location>
        <begin position="25"/>
        <end position="141"/>
    </location>
</feature>
<accession>A0ABT6XAT3</accession>
<name>A0ABT6XAT3_9BURK</name>
<keyword evidence="1" id="KW-0732">Signal</keyword>
<comment type="caution">
    <text evidence="2">The sequence shown here is derived from an EMBL/GenBank/DDBJ whole genome shotgun (WGS) entry which is preliminary data.</text>
</comment>
<keyword evidence="3" id="KW-1185">Reference proteome</keyword>
<evidence type="ECO:0000256" key="1">
    <source>
        <dbReference type="SAM" id="SignalP"/>
    </source>
</evidence>
<dbReference type="RefSeq" id="WP_283225570.1">
    <property type="nucleotide sequence ID" value="NZ_JASGBH010000017.1"/>
</dbReference>
<evidence type="ECO:0000313" key="2">
    <source>
        <dbReference type="EMBL" id="MDI9235239.1"/>
    </source>
</evidence>
<sequence>MKTQALLIFVTQATVLWIALPAQAQLAPGEDPVVLQQRVSYNMLPLNNAQRSTVMSASQEIPGWVQAKLARFQAKAFSADTTGIITDESVVTSTTNDGLKKVCTQDVGSNTNTTGLSSGRYGPQNDPQVVVLRGDLVNICR</sequence>
<protein>
    <submittedName>
        <fullName evidence="2">Uncharacterized protein</fullName>
    </submittedName>
</protein>
<feature type="signal peptide" evidence="1">
    <location>
        <begin position="1"/>
        <end position="24"/>
    </location>
</feature>
<organism evidence="2 3">
    <name type="scientific">Limnohabitans lacus</name>
    <dbReference type="NCBI Taxonomy" id="3045173"/>
    <lineage>
        <taxon>Bacteria</taxon>
        <taxon>Pseudomonadati</taxon>
        <taxon>Pseudomonadota</taxon>
        <taxon>Betaproteobacteria</taxon>
        <taxon>Burkholderiales</taxon>
        <taxon>Comamonadaceae</taxon>
        <taxon>Limnohabitans</taxon>
    </lineage>
</organism>
<dbReference type="EMBL" id="JASGBH010000017">
    <property type="protein sequence ID" value="MDI9235239.1"/>
    <property type="molecule type" value="Genomic_DNA"/>
</dbReference>
<evidence type="ECO:0000313" key="3">
    <source>
        <dbReference type="Proteomes" id="UP001431902"/>
    </source>
</evidence>
<reference evidence="2" key="1">
    <citation type="submission" date="2023-05" db="EMBL/GenBank/DDBJ databases">
        <title>Limnohabitans sp. strain HM2-2 Genome sequencing and assembly.</title>
        <authorList>
            <person name="Jung Y."/>
        </authorList>
    </citation>
    <scope>NUCLEOTIDE SEQUENCE</scope>
    <source>
        <strain evidence="2">HM2-2</strain>
    </source>
</reference>
<proteinExistence type="predicted"/>
<gene>
    <name evidence="2" type="ORF">QLQ16_15485</name>
</gene>
<dbReference type="Proteomes" id="UP001431902">
    <property type="component" value="Unassembled WGS sequence"/>
</dbReference>